<proteinExistence type="predicted"/>
<organism evidence="1 2">
    <name type="scientific">Holotrichia oblita</name>
    <name type="common">Chafer beetle</name>
    <dbReference type="NCBI Taxonomy" id="644536"/>
    <lineage>
        <taxon>Eukaryota</taxon>
        <taxon>Metazoa</taxon>
        <taxon>Ecdysozoa</taxon>
        <taxon>Arthropoda</taxon>
        <taxon>Hexapoda</taxon>
        <taxon>Insecta</taxon>
        <taxon>Pterygota</taxon>
        <taxon>Neoptera</taxon>
        <taxon>Endopterygota</taxon>
        <taxon>Coleoptera</taxon>
        <taxon>Polyphaga</taxon>
        <taxon>Scarabaeiformia</taxon>
        <taxon>Scarabaeidae</taxon>
        <taxon>Melolonthinae</taxon>
        <taxon>Holotrichia</taxon>
    </lineage>
</organism>
<dbReference type="Proteomes" id="UP001056778">
    <property type="component" value="Chromosome 5"/>
</dbReference>
<dbReference type="EMBL" id="CM043019">
    <property type="protein sequence ID" value="KAI4461905.1"/>
    <property type="molecule type" value="Genomic_DNA"/>
</dbReference>
<protein>
    <submittedName>
        <fullName evidence="1">Phosphatidylinositol-glycan biosynthesis class f protein-related</fullName>
    </submittedName>
</protein>
<evidence type="ECO:0000313" key="2">
    <source>
        <dbReference type="Proteomes" id="UP001056778"/>
    </source>
</evidence>
<comment type="caution">
    <text evidence="1">The sequence shown here is derived from an EMBL/GenBank/DDBJ whole genome shotgun (WGS) entry which is preliminary data.</text>
</comment>
<keyword evidence="2" id="KW-1185">Reference proteome</keyword>
<name>A0ACB9T587_HOLOL</name>
<sequence length="377" mass="42349">MFAIVNVWYLTSLICIGICVKLYWKLSTRWNGSYSCLVGKTAVVTGANSGKPNYQITINLSMSIFRWIIYLLMTHLYILEILHFINIIWFFHTGLGYNTALDFAKRGARVILACRSKERAEAACSKIIKETGNKNVSYKLIDLTSLQSVRNFAEEFNKTEDRLDILVNNAALGVFEKDYTDDGIQFLLHVNHISPFLLTHLLIGKLKQSAPSRIVTVASLAGALSPMNLDNINKVPKILLFTELRDAMVYGTTKLYNILFTNELARRLDGTGVTVNALHPGCVSTELFRGFKGIIQFITQLLAYSLFMTSEEGAQTQIYLGVSKDVENISGGLFTNCRQIGVYSTAKDPQLAKKLWQISEELAHINPNEKINFPINK</sequence>
<evidence type="ECO:0000313" key="1">
    <source>
        <dbReference type="EMBL" id="KAI4461905.1"/>
    </source>
</evidence>
<gene>
    <name evidence="1" type="ORF">MML48_5g00018825</name>
</gene>
<reference evidence="1" key="1">
    <citation type="submission" date="2022-04" db="EMBL/GenBank/DDBJ databases">
        <title>Chromosome-scale genome assembly of Holotrichia oblita Faldermann.</title>
        <authorList>
            <person name="Rongchong L."/>
        </authorList>
    </citation>
    <scope>NUCLEOTIDE SEQUENCE</scope>
    <source>
        <strain evidence="1">81SQS9</strain>
    </source>
</reference>
<accession>A0ACB9T587</accession>